<evidence type="ECO:0000256" key="5">
    <source>
        <dbReference type="ARBA" id="ARBA00022741"/>
    </source>
</evidence>
<dbReference type="CDD" id="cd07769">
    <property type="entry name" value="ASKHA_NBD_FGGY_GK"/>
    <property type="match status" value="1"/>
</dbReference>
<sequence length="499" mass="54902">MKFVGSIDQGTTSTRFILFDEACQIVASHQMEHKQIMVKEGWCEHDPMEIWENTKACIQTTMEKANLMAEDLSAVGITNQRETTVAWDKTTGKPLCNAIVWMDMRSHTVCEAVIAKVGGKEKLQEHTGLPIVPYFAGTKMKWLLDNNAAVKECAEKGNLVFGTIDSWLLFNLSGKQEHITDVTNASRTLLMDIKSLEWSDYLCETIGVSKSTLPKIVPSSGEMFKIVDPPCLQNVSLSGVLGDQQSALFGQCCFEPGEAKNTYGTGCFLLMNTGNKAIQSTHGLLTTVAYQIAGQEPVYALEGSVAIGGALVQWLRDNLCIIESAPEVEPLANSVPDNGGVYFVPAFSGLYAPYWKDDARGVIVGMTRFCNKGHIARATLEAVAYQSADVFQAMEKDSKVHLKALKVDGGMVVNETLMQFQSDVLSLPVVRPKVAETTALGAAMIAGIGCVWKDLDDMKSKWAVDKTWSPEMPEERKKELFHGWNKAIKRTYGWVDESS</sequence>
<dbReference type="EC" id="2.7.1.30" evidence="3"/>
<dbReference type="GO" id="GO:0006072">
    <property type="term" value="P:glycerol-3-phosphate metabolic process"/>
    <property type="evidence" value="ECO:0007669"/>
    <property type="project" value="InterPro"/>
</dbReference>
<gene>
    <name evidence="14" type="ORF">QSP1433_LOCUS14630</name>
</gene>
<accession>A0A7S2SJ45</accession>
<keyword evidence="5" id="KW-0547">Nucleotide-binding</keyword>
<dbReference type="Pfam" id="PF02782">
    <property type="entry name" value="FGGY_C"/>
    <property type="match status" value="1"/>
</dbReference>
<dbReference type="UniPathway" id="UPA00618">
    <property type="reaction ID" value="UER00672"/>
</dbReference>
<protein>
    <recommendedName>
        <fullName evidence="3">glycerol kinase</fullName>
        <ecNumber evidence="3">2.7.1.30</ecNumber>
    </recommendedName>
    <alternativeName>
        <fullName evidence="9">ATP:glycerol 3-phosphotransferase</fullName>
    </alternativeName>
</protein>
<dbReference type="Pfam" id="PF00370">
    <property type="entry name" value="FGGY_N"/>
    <property type="match status" value="1"/>
</dbReference>
<dbReference type="InterPro" id="IPR005999">
    <property type="entry name" value="Glycerol_kin"/>
</dbReference>
<dbReference type="NCBIfam" id="TIGR01311">
    <property type="entry name" value="glycerol_kin"/>
    <property type="match status" value="1"/>
</dbReference>
<keyword evidence="7" id="KW-0319">Glycerol metabolism</keyword>
<evidence type="ECO:0000256" key="9">
    <source>
        <dbReference type="ARBA" id="ARBA00043149"/>
    </source>
</evidence>
<reference evidence="14" key="1">
    <citation type="submission" date="2021-01" db="EMBL/GenBank/DDBJ databases">
        <authorList>
            <person name="Corre E."/>
            <person name="Pelletier E."/>
            <person name="Niang G."/>
            <person name="Scheremetjew M."/>
            <person name="Finn R."/>
            <person name="Kale V."/>
            <person name="Holt S."/>
            <person name="Cochrane G."/>
            <person name="Meng A."/>
            <person name="Brown T."/>
            <person name="Cohen L."/>
        </authorList>
    </citation>
    <scope>NUCLEOTIDE SEQUENCE</scope>
    <source>
        <strain evidence="14">NY070348D</strain>
    </source>
</reference>
<dbReference type="FunFam" id="3.30.420.40:FF:000007">
    <property type="entry name" value="Glycerol kinase"/>
    <property type="match status" value="1"/>
</dbReference>
<dbReference type="GO" id="GO:0005524">
    <property type="term" value="F:ATP binding"/>
    <property type="evidence" value="ECO:0007669"/>
    <property type="project" value="UniProtKB-KW"/>
</dbReference>
<evidence type="ECO:0000256" key="6">
    <source>
        <dbReference type="ARBA" id="ARBA00022777"/>
    </source>
</evidence>
<keyword evidence="6 11" id="KW-0418">Kinase</keyword>
<evidence type="ECO:0000256" key="3">
    <source>
        <dbReference type="ARBA" id="ARBA00012099"/>
    </source>
</evidence>
<organism evidence="14">
    <name type="scientific">Mucochytrium quahogii</name>
    <dbReference type="NCBI Taxonomy" id="96639"/>
    <lineage>
        <taxon>Eukaryota</taxon>
        <taxon>Sar</taxon>
        <taxon>Stramenopiles</taxon>
        <taxon>Bigyra</taxon>
        <taxon>Labyrinthulomycetes</taxon>
        <taxon>Thraustochytrida</taxon>
        <taxon>Thraustochytriidae</taxon>
        <taxon>Mucochytrium</taxon>
    </lineage>
</organism>
<evidence type="ECO:0000256" key="8">
    <source>
        <dbReference type="ARBA" id="ARBA00022840"/>
    </source>
</evidence>
<feature type="domain" description="Carbohydrate kinase FGGY C-terminal" evidence="13">
    <location>
        <begin position="260"/>
        <end position="448"/>
    </location>
</feature>
<dbReference type="InterPro" id="IPR043129">
    <property type="entry name" value="ATPase_NBD"/>
</dbReference>
<dbReference type="GO" id="GO:0019563">
    <property type="term" value="P:glycerol catabolic process"/>
    <property type="evidence" value="ECO:0007669"/>
    <property type="project" value="UniProtKB-UniPathway"/>
</dbReference>
<evidence type="ECO:0000259" key="12">
    <source>
        <dbReference type="Pfam" id="PF00370"/>
    </source>
</evidence>
<evidence type="ECO:0000256" key="7">
    <source>
        <dbReference type="ARBA" id="ARBA00022798"/>
    </source>
</evidence>
<dbReference type="AlphaFoldDB" id="A0A7S2SJ45"/>
<name>A0A7S2SJ45_9STRA</name>
<dbReference type="PIRSF" id="PIRSF000538">
    <property type="entry name" value="GlpK"/>
    <property type="match status" value="1"/>
</dbReference>
<dbReference type="PROSITE" id="PS00445">
    <property type="entry name" value="FGGY_KINASES_2"/>
    <property type="match status" value="1"/>
</dbReference>
<comment type="catalytic activity">
    <reaction evidence="10">
        <text>glycerol + ATP = sn-glycerol 3-phosphate + ADP + H(+)</text>
        <dbReference type="Rhea" id="RHEA:21644"/>
        <dbReference type="ChEBI" id="CHEBI:15378"/>
        <dbReference type="ChEBI" id="CHEBI:17754"/>
        <dbReference type="ChEBI" id="CHEBI:30616"/>
        <dbReference type="ChEBI" id="CHEBI:57597"/>
        <dbReference type="ChEBI" id="CHEBI:456216"/>
        <dbReference type="EC" id="2.7.1.30"/>
    </reaction>
</comment>
<dbReference type="NCBIfam" id="NF000756">
    <property type="entry name" value="PRK00047.1"/>
    <property type="match status" value="1"/>
</dbReference>
<evidence type="ECO:0000256" key="1">
    <source>
        <dbReference type="ARBA" id="ARBA00005190"/>
    </source>
</evidence>
<dbReference type="FunFam" id="3.30.420.40:FF:000086">
    <property type="entry name" value="Glycerol kinase"/>
    <property type="match status" value="1"/>
</dbReference>
<dbReference type="PANTHER" id="PTHR10196">
    <property type="entry name" value="SUGAR KINASE"/>
    <property type="match status" value="1"/>
</dbReference>
<dbReference type="PANTHER" id="PTHR10196:SF69">
    <property type="entry name" value="GLYCEROL KINASE"/>
    <property type="match status" value="1"/>
</dbReference>
<dbReference type="Gene3D" id="3.30.420.40">
    <property type="match status" value="2"/>
</dbReference>
<feature type="domain" description="Carbohydrate kinase FGGY N-terminal" evidence="12">
    <location>
        <begin position="5"/>
        <end position="250"/>
    </location>
</feature>
<dbReference type="InterPro" id="IPR000577">
    <property type="entry name" value="Carb_kinase_FGGY"/>
</dbReference>
<evidence type="ECO:0000256" key="10">
    <source>
        <dbReference type="ARBA" id="ARBA00052101"/>
    </source>
</evidence>
<keyword evidence="8" id="KW-0067">ATP-binding</keyword>
<keyword evidence="4 11" id="KW-0808">Transferase</keyword>
<proteinExistence type="inferred from homology"/>
<dbReference type="SUPFAM" id="SSF53067">
    <property type="entry name" value="Actin-like ATPase domain"/>
    <property type="match status" value="2"/>
</dbReference>
<dbReference type="GO" id="GO:0004370">
    <property type="term" value="F:glycerol kinase activity"/>
    <property type="evidence" value="ECO:0007669"/>
    <property type="project" value="UniProtKB-EC"/>
</dbReference>
<dbReference type="GO" id="GO:0005829">
    <property type="term" value="C:cytosol"/>
    <property type="evidence" value="ECO:0007669"/>
    <property type="project" value="TreeGrafter"/>
</dbReference>
<comment type="pathway">
    <text evidence="1">Polyol metabolism; glycerol degradation via glycerol kinase pathway; sn-glycerol 3-phosphate from glycerol: step 1/1.</text>
</comment>
<dbReference type="InterPro" id="IPR018483">
    <property type="entry name" value="Carb_kinase_FGGY_CS"/>
</dbReference>
<evidence type="ECO:0000256" key="2">
    <source>
        <dbReference type="ARBA" id="ARBA00009156"/>
    </source>
</evidence>
<evidence type="ECO:0000259" key="13">
    <source>
        <dbReference type="Pfam" id="PF02782"/>
    </source>
</evidence>
<evidence type="ECO:0000313" key="14">
    <source>
        <dbReference type="EMBL" id="CAD9701547.1"/>
    </source>
</evidence>
<evidence type="ECO:0000256" key="4">
    <source>
        <dbReference type="ARBA" id="ARBA00022679"/>
    </source>
</evidence>
<dbReference type="InterPro" id="IPR018485">
    <property type="entry name" value="FGGY_C"/>
</dbReference>
<comment type="similarity">
    <text evidence="2 11">Belongs to the FGGY kinase family.</text>
</comment>
<dbReference type="EMBL" id="HBHK01023139">
    <property type="protein sequence ID" value="CAD9701547.1"/>
    <property type="molecule type" value="Transcribed_RNA"/>
</dbReference>
<dbReference type="InterPro" id="IPR018484">
    <property type="entry name" value="FGGY_N"/>
</dbReference>
<evidence type="ECO:0000256" key="11">
    <source>
        <dbReference type="RuleBase" id="RU003733"/>
    </source>
</evidence>